<evidence type="ECO:0000259" key="2">
    <source>
        <dbReference type="Pfam" id="PF05699"/>
    </source>
</evidence>
<dbReference type="AlphaFoldDB" id="A0A397TL26"/>
<dbReference type="Proteomes" id="UP000265703">
    <property type="component" value="Unassembled WGS sequence"/>
</dbReference>
<keyword evidence="4" id="KW-1185">Reference proteome</keyword>
<feature type="domain" description="HAT C-terminal dimerisation" evidence="2">
    <location>
        <begin position="596"/>
        <end position="629"/>
    </location>
</feature>
<dbReference type="GO" id="GO:0046983">
    <property type="term" value="F:protein dimerization activity"/>
    <property type="evidence" value="ECO:0007669"/>
    <property type="project" value="InterPro"/>
</dbReference>
<feature type="compositionally biased region" description="Low complexity" evidence="1">
    <location>
        <begin position="173"/>
        <end position="196"/>
    </location>
</feature>
<comment type="caution">
    <text evidence="3">The sequence shown here is derived from an EMBL/GenBank/DDBJ whole genome shotgun (WGS) entry which is preliminary data.</text>
</comment>
<evidence type="ECO:0000313" key="3">
    <source>
        <dbReference type="EMBL" id="RIA98089.1"/>
    </source>
</evidence>
<organism evidence="3 4">
    <name type="scientific">Glomus cerebriforme</name>
    <dbReference type="NCBI Taxonomy" id="658196"/>
    <lineage>
        <taxon>Eukaryota</taxon>
        <taxon>Fungi</taxon>
        <taxon>Fungi incertae sedis</taxon>
        <taxon>Mucoromycota</taxon>
        <taxon>Glomeromycotina</taxon>
        <taxon>Glomeromycetes</taxon>
        <taxon>Glomerales</taxon>
        <taxon>Glomeraceae</taxon>
        <taxon>Glomus</taxon>
    </lineage>
</organism>
<reference evidence="3 4" key="1">
    <citation type="submission" date="2018-06" db="EMBL/GenBank/DDBJ databases">
        <title>Comparative genomics reveals the genomic features of Rhizophagus irregularis, R. cerebriforme, R. diaphanum and Gigaspora rosea, and their symbiotic lifestyle signature.</title>
        <authorList>
            <person name="Morin E."/>
            <person name="San Clemente H."/>
            <person name="Chen E.C.H."/>
            <person name="De La Providencia I."/>
            <person name="Hainaut M."/>
            <person name="Kuo A."/>
            <person name="Kohler A."/>
            <person name="Murat C."/>
            <person name="Tang N."/>
            <person name="Roy S."/>
            <person name="Loubradou J."/>
            <person name="Henrissat B."/>
            <person name="Grigoriev I.V."/>
            <person name="Corradi N."/>
            <person name="Roux C."/>
            <person name="Martin F.M."/>
        </authorList>
    </citation>
    <scope>NUCLEOTIDE SEQUENCE [LARGE SCALE GENOMIC DNA]</scope>
    <source>
        <strain evidence="3 4">DAOM 227022</strain>
    </source>
</reference>
<gene>
    <name evidence="3" type="ORF">C1645_813130</name>
</gene>
<sequence>MNDYFKKQNQSSFSFLNFLCFKLLYENERASWKSKKEEFELYCRDLNLYLRDQVVNEDLREKWSEFIESQVWYLFWDPSTACFARGPEGILVRLALLVVPGDPSTACFACGPSTACFARDPEGILEEKDSQEVQTLWKGMMSNTGGITFYYFMDDLKKDLEHNMETVLDEDSATTVTTQTSRSSRTSRSKGPSKSTILRNKQKEKEELDNQILLQEVKDRYETLASESTYEIIRRISEKMKSIDLAKLSFNNPLLSFILDLDRIDPIINDLIPKSLLEEASQYENEPQTLERQQEECEYIKIMYQSLKEVWDRGRYQNKLKDDCSILEDTHIHEIMHNIIYNTIKDSNGKIAIDWTRKTSEEGNEKVDLDYDIWLSQMTATERKIQQTTFQSRNIPDWMAQYRIGDFLYEFLYGEAAGPPYQSTTVRNEGNRRKLIRFMSRSVRRAKEKLVSQFSNIADGDLMDDVRNIPRFGMLLYGTNLKILYYDKSKYRFGVITTLMNIQLPLHSQVDKNLVKNYLIGLVIFRRGILGAIEGMKKLSERLLWIKEIAREMKNKFDSVQENLYNSSAYLALILDFRYKTQILSNYIKPKNINPCECEQAFSKSGELISKKRNRLGDSAIEACMCLNS</sequence>
<dbReference type="EMBL" id="QKYT01000020">
    <property type="protein sequence ID" value="RIA98089.1"/>
    <property type="molecule type" value="Genomic_DNA"/>
</dbReference>
<proteinExistence type="predicted"/>
<dbReference type="InterPro" id="IPR008906">
    <property type="entry name" value="HATC_C_dom"/>
</dbReference>
<protein>
    <recommendedName>
        <fullName evidence="2">HAT C-terminal dimerisation domain-containing protein</fullName>
    </recommendedName>
</protein>
<dbReference type="OrthoDB" id="2370656at2759"/>
<dbReference type="Pfam" id="PF05699">
    <property type="entry name" value="Dimer_Tnp_hAT"/>
    <property type="match status" value="1"/>
</dbReference>
<accession>A0A397TL26</accession>
<feature type="region of interest" description="Disordered" evidence="1">
    <location>
        <begin position="171"/>
        <end position="203"/>
    </location>
</feature>
<name>A0A397TL26_9GLOM</name>
<evidence type="ECO:0000313" key="4">
    <source>
        <dbReference type="Proteomes" id="UP000265703"/>
    </source>
</evidence>
<evidence type="ECO:0000256" key="1">
    <source>
        <dbReference type="SAM" id="MobiDB-lite"/>
    </source>
</evidence>